<dbReference type="AlphaFoldDB" id="A0A0F7BZB9"/>
<sequence>MVRRCKKIQSLLLLFAMTFSLLGCSPDRLLPTVKGSGFARSEHASLPHSIENITYFKPVTPKELAPYLPTKMKSVNQLINTTLLPFPTNKESAYLVTFQLEQEQELFQQVQLTYAQERDATVNEENEFVILRMTEMKEDPFANIDIDKTNQHSSQSVDIIGNEVRIERTQNGVPLFQHIKTTSGSLVYSYYDWDETTLSVHLHNTVADEIVFYHQGILYQLAYSINENKRNEKIHQQMIQVAKTIVDNA</sequence>
<dbReference type="EMBL" id="CP011074">
    <property type="protein sequence ID" value="AKF93213.1"/>
    <property type="molecule type" value="Genomic_DNA"/>
</dbReference>
<organism evidence="2">
    <name type="scientific">Brevibacillus laterosporus</name>
    <name type="common">Bacillus laterosporus</name>
    <dbReference type="NCBI Taxonomy" id="1465"/>
    <lineage>
        <taxon>Bacteria</taxon>
        <taxon>Bacillati</taxon>
        <taxon>Bacillota</taxon>
        <taxon>Bacilli</taxon>
        <taxon>Bacillales</taxon>
        <taxon>Paenibacillaceae</taxon>
        <taxon>Brevibacillus</taxon>
    </lineage>
</organism>
<proteinExistence type="predicted"/>
<evidence type="ECO:0000313" key="2">
    <source>
        <dbReference type="EMBL" id="AKF93213.1"/>
    </source>
</evidence>
<reference evidence="2" key="1">
    <citation type="submission" date="2015-03" db="EMBL/GenBank/DDBJ databases">
        <title>MIGS Cultured Bacterial/Archaeal sample from Brevibacillus laterosporus.</title>
        <authorList>
            <person name="Zeng D."/>
            <person name="Zhu L."/>
            <person name="Dong G."/>
            <person name="Ye W."/>
            <person name="Ren D."/>
            <person name="Wu L."/>
            <person name="Xu J."/>
            <person name="Li G."/>
            <person name="Guo L."/>
        </authorList>
    </citation>
    <scope>NUCLEOTIDE SEQUENCE</scope>
    <source>
        <strain evidence="2">B9</strain>
    </source>
</reference>
<dbReference type="PROSITE" id="PS51257">
    <property type="entry name" value="PROKAR_LIPOPROTEIN"/>
    <property type="match status" value="1"/>
</dbReference>
<accession>A0A0F7BZB9</accession>
<evidence type="ECO:0000256" key="1">
    <source>
        <dbReference type="SAM" id="SignalP"/>
    </source>
</evidence>
<gene>
    <name evidence="2" type="ORF">EX87_05770</name>
</gene>
<feature type="signal peptide" evidence="1">
    <location>
        <begin position="1"/>
        <end position="22"/>
    </location>
</feature>
<keyword evidence="1" id="KW-0732">Signal</keyword>
<keyword evidence="2" id="KW-0449">Lipoprotein</keyword>
<dbReference type="RefSeq" id="WP_031411976.1">
    <property type="nucleotide sequence ID" value="NZ_CP011074.1"/>
</dbReference>
<protein>
    <submittedName>
        <fullName evidence="2">Lipoprotein</fullName>
    </submittedName>
</protein>
<name>A0A0F7BZB9_BRELA</name>
<feature type="chain" id="PRO_5038773041" evidence="1">
    <location>
        <begin position="23"/>
        <end position="249"/>
    </location>
</feature>